<dbReference type="Gene3D" id="3.30.460.10">
    <property type="entry name" value="Beta Polymerase, domain 2"/>
    <property type="match status" value="1"/>
</dbReference>
<keyword evidence="4 8" id="KW-0548">Nucleotidyltransferase</keyword>
<feature type="domain" description="RDRP core" evidence="10">
    <location>
        <begin position="22"/>
        <end position="128"/>
    </location>
</feature>
<evidence type="ECO:0000259" key="11">
    <source>
        <dbReference type="Pfam" id="PF22600"/>
    </source>
</evidence>
<protein>
    <recommendedName>
        <fullName evidence="8">RNA-dependent RNA polymerase</fullName>
        <ecNumber evidence="8">2.7.7.48</ecNumber>
    </recommendedName>
</protein>
<dbReference type="PANTHER" id="PTHR23079">
    <property type="entry name" value="RNA-DEPENDENT RNA POLYMERASE"/>
    <property type="match status" value="1"/>
</dbReference>
<keyword evidence="5 8" id="KW-0694">RNA-binding</keyword>
<feature type="region of interest" description="Disordered" evidence="9">
    <location>
        <begin position="862"/>
        <end position="884"/>
    </location>
</feature>
<evidence type="ECO:0000256" key="6">
    <source>
        <dbReference type="ARBA" id="ARBA00023158"/>
    </source>
</evidence>
<gene>
    <name evidence="13" type="ORF">PGLA2088_LOCUS48458</name>
</gene>
<dbReference type="GO" id="GO:0003968">
    <property type="term" value="F:RNA-directed RNA polymerase activity"/>
    <property type="evidence" value="ECO:0007669"/>
    <property type="project" value="UniProtKB-KW"/>
</dbReference>
<dbReference type="AlphaFoldDB" id="A0A813LS26"/>
<evidence type="ECO:0000256" key="5">
    <source>
        <dbReference type="ARBA" id="ARBA00022884"/>
    </source>
</evidence>
<dbReference type="InterPro" id="IPR057596">
    <property type="entry name" value="RDRP_core"/>
</dbReference>
<dbReference type="Proteomes" id="UP000626109">
    <property type="component" value="Unassembled WGS sequence"/>
</dbReference>
<evidence type="ECO:0000256" key="4">
    <source>
        <dbReference type="ARBA" id="ARBA00022695"/>
    </source>
</evidence>
<dbReference type="InterPro" id="IPR043519">
    <property type="entry name" value="NT_sf"/>
</dbReference>
<dbReference type="EMBL" id="CAJNNW010036691">
    <property type="protein sequence ID" value="CAE8736754.1"/>
    <property type="molecule type" value="Genomic_DNA"/>
</dbReference>
<dbReference type="PANTHER" id="PTHR23079:SF55">
    <property type="entry name" value="RNA-DIRECTED RNA POLYMERASE"/>
    <property type="match status" value="1"/>
</dbReference>
<feature type="domain" description="Poly(A) RNA polymerase mitochondrial-like central palm" evidence="11">
    <location>
        <begin position="341"/>
        <end position="445"/>
    </location>
</feature>
<evidence type="ECO:0000259" key="10">
    <source>
        <dbReference type="Pfam" id="PF05183"/>
    </source>
</evidence>
<reference evidence="13" key="1">
    <citation type="submission" date="2021-02" db="EMBL/GenBank/DDBJ databases">
        <authorList>
            <person name="Dougan E. K."/>
            <person name="Rhodes N."/>
            <person name="Thang M."/>
            <person name="Chan C."/>
        </authorList>
    </citation>
    <scope>NUCLEOTIDE SEQUENCE</scope>
</reference>
<dbReference type="GO" id="GO:0031380">
    <property type="term" value="C:nuclear RNA-directed RNA polymerase complex"/>
    <property type="evidence" value="ECO:0007669"/>
    <property type="project" value="TreeGrafter"/>
</dbReference>
<evidence type="ECO:0000256" key="2">
    <source>
        <dbReference type="ARBA" id="ARBA00022484"/>
    </source>
</evidence>
<dbReference type="SUPFAM" id="SSF81301">
    <property type="entry name" value="Nucleotidyltransferase"/>
    <property type="match status" value="1"/>
</dbReference>
<dbReference type="InterPro" id="IPR007855">
    <property type="entry name" value="RDRP"/>
</dbReference>
<dbReference type="InterPro" id="IPR054708">
    <property type="entry name" value="MTPAP-like_central"/>
</dbReference>
<evidence type="ECO:0000256" key="3">
    <source>
        <dbReference type="ARBA" id="ARBA00022679"/>
    </source>
</evidence>
<accession>A0A813LS26</accession>
<dbReference type="Pfam" id="PF05183">
    <property type="entry name" value="RdRP"/>
    <property type="match status" value="1"/>
</dbReference>
<evidence type="ECO:0000259" key="12">
    <source>
        <dbReference type="Pfam" id="PF26253"/>
    </source>
</evidence>
<dbReference type="Pfam" id="PF22600">
    <property type="entry name" value="MTPAP-like_central"/>
    <property type="match status" value="1"/>
</dbReference>
<organism evidence="13 14">
    <name type="scientific">Polarella glacialis</name>
    <name type="common">Dinoflagellate</name>
    <dbReference type="NCBI Taxonomy" id="89957"/>
    <lineage>
        <taxon>Eukaryota</taxon>
        <taxon>Sar</taxon>
        <taxon>Alveolata</taxon>
        <taxon>Dinophyceae</taxon>
        <taxon>Suessiales</taxon>
        <taxon>Suessiaceae</taxon>
        <taxon>Polarella</taxon>
    </lineage>
</organism>
<keyword evidence="2 8" id="KW-0696">RNA-directed RNA polymerase</keyword>
<sequence>MQPSLDYDALLAEAGEPVGAKSTTDGNFTEQDLVHFFCRVVANDTLGKIAHLHLAFCDSSPMGALDPLAIELAKAQSLAVDFPKTGIPPQVPQDAVRAVKENDYPDFMQKAQQESYTSEKALGVLFRRCVSLDADFEAAAPFDVDSELLIPGREAWAGDAAKACTAFRHDLLQLLLAHGLRHETEALLATALRWPPTASNRGRASKMIRSHFDLLVQKHRGWFFEGLKASDRRPKASAWYEVAYRPTEQRGFRACRTFAWLVGEILCEIKAQAVSGKSRLQLAEVHAIIGRSAVAELLESLPTLQQTVASRLAVMPVVQRALDSHCAGLQGQSASEEERPFSVHPFGSTVLGLCEPESDLDLCIVLAPCAFRPPFVAAAQVGDFSRLDATAQARHFLQIVVSPAVDAVARAKKEVLSARVPLVRLTMAGVLESAEEVSVDITLSQEGWLKAGHFRSSFLEASPAVFGSVILLTKWARTVGLVRSMSDQPPGSQATGPGSRAPEVVSAMVPGEWQALLLHLASHDDALGTLLSAAKPSSAGHVASEPGGLLRDLSDYCMATNNTNNTNNNNKNNNSNVSQMSLTTVGSLLLEFFRAMAGLSGSVAYTWPVQGAPIHELSSEVCAMVAVHASRAVEVLSVARSFPAACASGAAASETSICRRLSRALSFKLYSHRQFHEAHFRAVSGAVVKLEPMDGSELLLLHGSGSCAQILELQRELQKYVNASRAVGMPSTRASRYFMEGSTRLFFAAASSLESRLQFRPSFGAHVPIHAACERTVPHLNLPECGAAWESEALERFLDLWTTQLAKVPLDSATHMESLAARVRFGSFYLNDVSEKLPETSLTMSIGELEEAMVKHRRNRKTCMRGPPSEFTAPAMPSQPDEAQKPELMTMRPSKGIAGGPPMTKPRKHRKKKQAGIGASFCPGLLPANMADASLAKRCLDRYKLALESASFIPAAEPRHSAGGWSLGVAASQGCELEVRLDASFKIVRIAERSLCWAHATLVGHRSASIGAQHPEGLLKVHDLRLKVETADPILPDSQLFKAVNGDGAVFIEVRDGIPMAAKTASQWLQDRLGYARHVEQSWEFQHTSGCPGGFITAEIALGSEFMGRQLKLRRDFCELSLRLDAQTLAPALARGSAATRLLGERLWQVARAVSKNLEG</sequence>
<evidence type="ECO:0000256" key="8">
    <source>
        <dbReference type="RuleBase" id="RU363098"/>
    </source>
</evidence>
<evidence type="ECO:0000256" key="9">
    <source>
        <dbReference type="SAM" id="MobiDB-lite"/>
    </source>
</evidence>
<dbReference type="Pfam" id="PF26253">
    <property type="entry name" value="RdRP_head"/>
    <property type="match status" value="1"/>
</dbReference>
<evidence type="ECO:0000313" key="14">
    <source>
        <dbReference type="Proteomes" id="UP000626109"/>
    </source>
</evidence>
<dbReference type="InterPro" id="IPR058752">
    <property type="entry name" value="RDRP_C_head"/>
</dbReference>
<evidence type="ECO:0000313" key="13">
    <source>
        <dbReference type="EMBL" id="CAE8736754.1"/>
    </source>
</evidence>
<dbReference type="GO" id="GO:0003723">
    <property type="term" value="F:RNA binding"/>
    <property type="evidence" value="ECO:0007669"/>
    <property type="project" value="UniProtKB-KW"/>
</dbReference>
<comment type="caution">
    <text evidence="13">The sequence shown here is derived from an EMBL/GenBank/DDBJ whole genome shotgun (WGS) entry which is preliminary data.</text>
</comment>
<name>A0A813LS26_POLGL</name>
<comment type="similarity">
    <text evidence="1 8">Belongs to the RdRP family.</text>
</comment>
<feature type="domain" description="RDRP C-terminal head" evidence="12">
    <location>
        <begin position="145"/>
        <end position="274"/>
    </location>
</feature>
<evidence type="ECO:0000256" key="1">
    <source>
        <dbReference type="ARBA" id="ARBA00005762"/>
    </source>
</evidence>
<proteinExistence type="inferred from homology"/>
<keyword evidence="6" id="KW-0943">RNA-mediated gene silencing</keyword>
<evidence type="ECO:0000256" key="7">
    <source>
        <dbReference type="ARBA" id="ARBA00048744"/>
    </source>
</evidence>
<dbReference type="EC" id="2.7.7.48" evidence="8"/>
<comment type="catalytic activity">
    <reaction evidence="7 8">
        <text>RNA(n) + a ribonucleoside 5'-triphosphate = RNA(n+1) + diphosphate</text>
        <dbReference type="Rhea" id="RHEA:21248"/>
        <dbReference type="Rhea" id="RHEA-COMP:14527"/>
        <dbReference type="Rhea" id="RHEA-COMP:17342"/>
        <dbReference type="ChEBI" id="CHEBI:33019"/>
        <dbReference type="ChEBI" id="CHEBI:61557"/>
        <dbReference type="ChEBI" id="CHEBI:140395"/>
        <dbReference type="EC" id="2.7.7.48"/>
    </reaction>
</comment>
<keyword evidence="3 8" id="KW-0808">Transferase</keyword>
<dbReference type="GO" id="GO:0030422">
    <property type="term" value="P:siRNA processing"/>
    <property type="evidence" value="ECO:0007669"/>
    <property type="project" value="TreeGrafter"/>
</dbReference>